<keyword evidence="1" id="KW-0812">Transmembrane</keyword>
<reference evidence="2" key="1">
    <citation type="journal article" date="2023" name="Int. J. Syst. Evol. Microbiol.">
        <title>&lt;i&gt;Holtiella tumoricola&lt;/i&gt; gen. nov. sp. nov., isolated from a human clinical sample.</title>
        <authorList>
            <person name="Allen-Vercoe E."/>
            <person name="Daigneault M.C."/>
            <person name="Vancuren S.J."/>
            <person name="Cochrane K."/>
            <person name="O'Neal L.L."/>
            <person name="Sankaranarayanan K."/>
            <person name="Lawson P.A."/>
        </authorList>
    </citation>
    <scope>NUCLEOTIDE SEQUENCE</scope>
    <source>
        <strain evidence="2">CC70A</strain>
    </source>
</reference>
<evidence type="ECO:0000313" key="3">
    <source>
        <dbReference type="Proteomes" id="UP001169242"/>
    </source>
</evidence>
<feature type="transmembrane region" description="Helical" evidence="1">
    <location>
        <begin position="40"/>
        <end position="58"/>
    </location>
</feature>
<keyword evidence="1" id="KW-0472">Membrane</keyword>
<dbReference type="EMBL" id="JAQIFT010000010">
    <property type="protein sequence ID" value="MDA3730211.1"/>
    <property type="molecule type" value="Genomic_DNA"/>
</dbReference>
<keyword evidence="3" id="KW-1185">Reference proteome</keyword>
<comment type="caution">
    <text evidence="2">The sequence shown here is derived from an EMBL/GenBank/DDBJ whole genome shotgun (WGS) entry which is preliminary data.</text>
</comment>
<dbReference type="RefSeq" id="WP_271010907.1">
    <property type="nucleotide sequence ID" value="NZ_JAQIFT010000010.1"/>
</dbReference>
<sequence>MNKKGQKLFKYILKLGIIFLLTSLAILVAEQFFAFSLKDGFVIAGVVYIFIGGSNTFGDMGRRADFQYLYARSMSFKSQTDEIRRDKNELDQNSSSVIEIILVGILLMIIGFTVFK</sequence>
<protein>
    <recommendedName>
        <fullName evidence="4">DUF3899 domain-containing protein</fullName>
    </recommendedName>
</protein>
<feature type="transmembrane region" description="Helical" evidence="1">
    <location>
        <begin position="12"/>
        <end position="34"/>
    </location>
</feature>
<evidence type="ECO:0008006" key="4">
    <source>
        <dbReference type="Google" id="ProtNLM"/>
    </source>
</evidence>
<dbReference type="AlphaFoldDB" id="A0AA42DJX6"/>
<organism evidence="2 3">
    <name type="scientific">Holtiella tumoricola</name>
    <dbReference type="NCBI Taxonomy" id="3018743"/>
    <lineage>
        <taxon>Bacteria</taxon>
        <taxon>Bacillati</taxon>
        <taxon>Bacillota</taxon>
        <taxon>Clostridia</taxon>
        <taxon>Lachnospirales</taxon>
        <taxon>Cellulosilyticaceae</taxon>
        <taxon>Holtiella</taxon>
    </lineage>
</organism>
<accession>A0AA42DJX6</accession>
<proteinExistence type="predicted"/>
<dbReference type="Proteomes" id="UP001169242">
    <property type="component" value="Unassembled WGS sequence"/>
</dbReference>
<evidence type="ECO:0000313" key="2">
    <source>
        <dbReference type="EMBL" id="MDA3730211.1"/>
    </source>
</evidence>
<gene>
    <name evidence="2" type="ORF">PBV87_01610</name>
</gene>
<keyword evidence="1" id="KW-1133">Transmembrane helix</keyword>
<feature type="transmembrane region" description="Helical" evidence="1">
    <location>
        <begin position="97"/>
        <end position="115"/>
    </location>
</feature>
<name>A0AA42DJX6_9FIRM</name>
<evidence type="ECO:0000256" key="1">
    <source>
        <dbReference type="SAM" id="Phobius"/>
    </source>
</evidence>